<accession>A0ABT5LGR6</accession>
<dbReference type="SMART" id="SM01040">
    <property type="entry name" value="Bro-N"/>
    <property type="match status" value="1"/>
</dbReference>
<evidence type="ECO:0000259" key="1">
    <source>
        <dbReference type="PROSITE" id="PS51750"/>
    </source>
</evidence>
<keyword evidence="3" id="KW-1185">Reference proteome</keyword>
<dbReference type="InterPro" id="IPR003497">
    <property type="entry name" value="BRO_N_domain"/>
</dbReference>
<dbReference type="Pfam" id="PF02498">
    <property type="entry name" value="Bro-N"/>
    <property type="match status" value="1"/>
</dbReference>
<dbReference type="Proteomes" id="UP001217178">
    <property type="component" value="Unassembled WGS sequence"/>
</dbReference>
<protein>
    <submittedName>
        <fullName evidence="2">BRO family protein</fullName>
    </submittedName>
</protein>
<reference evidence="2 3" key="1">
    <citation type="submission" date="2023-02" db="EMBL/GenBank/DDBJ databases">
        <title>Entomopathogenic bacteria.</title>
        <authorList>
            <person name="Machado R.A."/>
        </authorList>
    </citation>
    <scope>NUCLEOTIDE SEQUENCE [LARGE SCALE GENOMIC DNA]</scope>
    <source>
        <strain evidence="2 3">XENO-10</strain>
    </source>
</reference>
<name>A0ABT5LGR6_9GAMM</name>
<gene>
    <name evidence="2" type="ORF">PSI23_10325</name>
</gene>
<evidence type="ECO:0000313" key="3">
    <source>
        <dbReference type="Proteomes" id="UP001217178"/>
    </source>
</evidence>
<dbReference type="PROSITE" id="PS51750">
    <property type="entry name" value="BRO_N"/>
    <property type="match status" value="1"/>
</dbReference>
<organism evidence="2 3">
    <name type="scientific">Xenorhabdus yunnanensis</name>
    <dbReference type="NCBI Taxonomy" id="3025878"/>
    <lineage>
        <taxon>Bacteria</taxon>
        <taxon>Pseudomonadati</taxon>
        <taxon>Pseudomonadota</taxon>
        <taxon>Gammaproteobacteria</taxon>
        <taxon>Enterobacterales</taxon>
        <taxon>Morganellaceae</taxon>
        <taxon>Xenorhabdus</taxon>
    </lineage>
</organism>
<dbReference type="RefSeq" id="WP_273554999.1">
    <property type="nucleotide sequence ID" value="NZ_JAQRFI010000020.1"/>
</dbReference>
<evidence type="ECO:0000313" key="2">
    <source>
        <dbReference type="EMBL" id="MDC9589681.1"/>
    </source>
</evidence>
<dbReference type="EMBL" id="JAQRFI010000020">
    <property type="protein sequence ID" value="MDC9589681.1"/>
    <property type="molecule type" value="Genomic_DNA"/>
</dbReference>
<comment type="caution">
    <text evidence="2">The sequence shown here is derived from an EMBL/GenBank/DDBJ whole genome shotgun (WGS) entry which is preliminary data.</text>
</comment>
<dbReference type="PANTHER" id="PTHR36180">
    <property type="entry name" value="DNA-BINDING PROTEIN-RELATED-RELATED"/>
    <property type="match status" value="1"/>
</dbReference>
<sequence>MQNVTFLAFENESTNQLLNKNALMSFSNEELDIELQGMLYNDKPVFFAVEVAKALGYSDPHQALKINCKSLIRLNSVQCTELNLGVKPKGIILLTEPDLYRLILRSKLPSAERFQDWVCEEVLPAIRQAGSYQMQPQLSADYFVNNPELTIALISGQANKILALSHTVETVTEERNEAVRTKAQISRKREATALQRNSAYQRVANRAIREREEMASRFGASKEWASQQAVWRATGIMYGWKALNSWLDKHEIYDPVTDGYPMAYNIYQNCHEVIYPQQAWLEVHSVDISELF</sequence>
<feature type="domain" description="Bro-N" evidence="1">
    <location>
        <begin position="20"/>
        <end position="130"/>
    </location>
</feature>
<dbReference type="PANTHER" id="PTHR36180:SF2">
    <property type="entry name" value="BRO FAMILY PROTEIN"/>
    <property type="match status" value="1"/>
</dbReference>
<proteinExistence type="predicted"/>